<proteinExistence type="predicted"/>
<protein>
    <submittedName>
        <fullName evidence="1">Uncharacterized protein</fullName>
    </submittedName>
</protein>
<dbReference type="GeneID" id="34623590"/>
<evidence type="ECO:0000313" key="1">
    <source>
        <dbReference type="EMBL" id="OEH75570.1"/>
    </source>
</evidence>
<dbReference type="Proteomes" id="UP000095192">
    <property type="component" value="Unassembled WGS sequence"/>
</dbReference>
<gene>
    <name evidence="1" type="ORF">cyc_07665</name>
</gene>
<dbReference type="OrthoDB" id="354501at2759"/>
<keyword evidence="2" id="KW-1185">Reference proteome</keyword>
<dbReference type="VEuPathDB" id="ToxoDB:LOC34623590"/>
<name>A0A1D3CWJ6_9EIME</name>
<reference evidence="1 2" key="1">
    <citation type="journal article" date="2016" name="BMC Genomics">
        <title>Comparative genomics reveals Cyclospora cayetanensis possesses coccidia-like metabolism and invasion components but unique surface antigens.</title>
        <authorList>
            <person name="Liu S."/>
            <person name="Wang L."/>
            <person name="Zheng H."/>
            <person name="Xu Z."/>
            <person name="Roellig D.M."/>
            <person name="Li N."/>
            <person name="Frace M.A."/>
            <person name="Tang K."/>
            <person name="Arrowood M.J."/>
            <person name="Moss D.M."/>
            <person name="Zhang L."/>
            <person name="Feng Y."/>
            <person name="Xiao L."/>
        </authorList>
    </citation>
    <scope>NUCLEOTIDE SEQUENCE [LARGE SCALE GENOMIC DNA]</scope>
    <source>
        <strain evidence="1 2">CHN_HEN01</strain>
    </source>
</reference>
<dbReference type="AlphaFoldDB" id="A0A1D3CWJ6"/>
<dbReference type="VEuPathDB" id="ToxoDB:cyc_07665"/>
<sequence length="622" mass="69406">MEGHFTTTSHAIGRVRRTTCNFEHEKGIRATGQTSYQVHKGAVPISQGSLRHAFGSFSFEPRFNVFPPSCRGFQSVPASCSTSRSASVSSSRASSGQNTPSISRQQSFTFTPPSWQDASFVAWNPRQAIPRLERSISTPKLPHQRILEEADYYRRDMGSGVRYPAAAPSPVAEMSETAMPVRREPCIVGWDEVEYSKATTFSSGRKVYSCTYCNTPLRRVKNYIMTWTKILFCQDCKSLPQCNACNKKAVPFIYTDANGLRRRVEPLCNFGGLNICGQCALINPVTERSVVLDLVKRARDLLQKLFAVKFTEQLLDAHTKPEVIMCLETMRLAGDSNGPYTMRVDSEISKREPSVLRKTSSGEVAELPFDIGPVWHIQLSQDGNQNVYGRCESRALTFPPLLDALRADENAGKSPRTYRVVQRIMLSRGMPEGLIYGHLIHELLHAFIWLFLDSNSVMVDLAAEEGLCNCILAAAIQQRVEALQARREAVRNALLRIGVKPKTNPGEKEVKGIPQTAEFLKALVEREAYSVLAKEEQTNTELLGGAQQTGFCLEYQLYVTEYELKVLNRRLGEMEKDSDAAYGVGYRTIRELAMSLTVVRLIEILGRHGEKLSSVVRAAAAV</sequence>
<evidence type="ECO:0000313" key="2">
    <source>
        <dbReference type="Proteomes" id="UP000095192"/>
    </source>
</evidence>
<organism evidence="1 2">
    <name type="scientific">Cyclospora cayetanensis</name>
    <dbReference type="NCBI Taxonomy" id="88456"/>
    <lineage>
        <taxon>Eukaryota</taxon>
        <taxon>Sar</taxon>
        <taxon>Alveolata</taxon>
        <taxon>Apicomplexa</taxon>
        <taxon>Conoidasida</taxon>
        <taxon>Coccidia</taxon>
        <taxon>Eucoccidiorida</taxon>
        <taxon>Eimeriorina</taxon>
        <taxon>Eimeriidae</taxon>
        <taxon>Cyclospora</taxon>
    </lineage>
</organism>
<dbReference type="EMBL" id="JROU02001696">
    <property type="protein sequence ID" value="OEH75570.1"/>
    <property type="molecule type" value="Genomic_DNA"/>
</dbReference>
<accession>A0A1D3CWJ6</accession>
<comment type="caution">
    <text evidence="1">The sequence shown here is derived from an EMBL/GenBank/DDBJ whole genome shotgun (WGS) entry which is preliminary data.</text>
</comment>